<organism evidence="1 2">
    <name type="scientific">Halarchaeum grantii</name>
    <dbReference type="NCBI Taxonomy" id="1193105"/>
    <lineage>
        <taxon>Archaea</taxon>
        <taxon>Methanobacteriati</taxon>
        <taxon>Methanobacteriota</taxon>
        <taxon>Stenosarchaea group</taxon>
        <taxon>Halobacteria</taxon>
        <taxon>Halobacteriales</taxon>
        <taxon>Halobacteriaceae</taxon>
    </lineage>
</organism>
<dbReference type="EMBL" id="BMPF01000001">
    <property type="protein sequence ID" value="GGL22372.1"/>
    <property type="molecule type" value="Genomic_DNA"/>
</dbReference>
<sequence length="162" mass="17844">MVHIQMRREDFTLDVTVEDSDDTNARPPTVTIDFDGSRTDLEERLRGPDGEYLSAEETDVTLRLRGDPDDPDATGVVSVTDRVTGSLLLELDEDAADVLDFVDAARAYGEREDGDDVNGSYRVVVSVDGERVLTYEKETFLVYSADGDLLRGRSLIPGGVEL</sequence>
<dbReference type="Pfam" id="PF19106">
    <property type="entry name" value="DUF5793"/>
    <property type="match status" value="1"/>
</dbReference>
<comment type="caution">
    <text evidence="1">The sequence shown here is derived from an EMBL/GenBank/DDBJ whole genome shotgun (WGS) entry which is preliminary data.</text>
</comment>
<keyword evidence="2" id="KW-1185">Reference proteome</keyword>
<name>A0A830EYF8_9EURY</name>
<evidence type="ECO:0000313" key="1">
    <source>
        <dbReference type="EMBL" id="GGL22372.1"/>
    </source>
</evidence>
<reference evidence="1 2" key="1">
    <citation type="journal article" date="2019" name="Int. J. Syst. Evol. Microbiol.">
        <title>The Global Catalogue of Microorganisms (GCM) 10K type strain sequencing project: providing services to taxonomists for standard genome sequencing and annotation.</title>
        <authorList>
            <consortium name="The Broad Institute Genomics Platform"/>
            <consortium name="The Broad Institute Genome Sequencing Center for Infectious Disease"/>
            <person name="Wu L."/>
            <person name="Ma J."/>
        </authorList>
    </citation>
    <scope>NUCLEOTIDE SEQUENCE [LARGE SCALE GENOMIC DNA]</scope>
    <source>
        <strain evidence="1 2">JCM 19585</strain>
    </source>
</reference>
<protein>
    <submittedName>
        <fullName evidence="1">Uncharacterized protein</fullName>
    </submittedName>
</protein>
<gene>
    <name evidence="1" type="ORF">GCM10009037_02200</name>
</gene>
<accession>A0A830EYF8</accession>
<dbReference type="InterPro" id="IPR043811">
    <property type="entry name" value="DUF5793"/>
</dbReference>
<proteinExistence type="predicted"/>
<dbReference type="AlphaFoldDB" id="A0A830EYF8"/>
<evidence type="ECO:0000313" key="2">
    <source>
        <dbReference type="Proteomes" id="UP000628840"/>
    </source>
</evidence>
<dbReference type="Proteomes" id="UP000628840">
    <property type="component" value="Unassembled WGS sequence"/>
</dbReference>